<protein>
    <recommendedName>
        <fullName evidence="4">DUF2059 domain-containing protein</fullName>
    </recommendedName>
</protein>
<reference evidence="2 3" key="1">
    <citation type="submission" date="2022-10" db="EMBL/GenBank/DDBJ databases">
        <title>Xanthomonas sp. H13-6.</title>
        <authorList>
            <person name="Liu X."/>
            <person name="Deng Z."/>
            <person name="Jiang Y."/>
            <person name="Yu T."/>
            <person name="Ai J."/>
        </authorList>
    </citation>
    <scope>NUCLEOTIDE SEQUENCE [LARGE SCALE GENOMIC DNA]</scope>
    <source>
        <strain evidence="2 3">H13-6</strain>
    </source>
</reference>
<keyword evidence="3" id="KW-1185">Reference proteome</keyword>
<accession>A0ABT3JW35</accession>
<dbReference type="Proteomes" id="UP001209922">
    <property type="component" value="Unassembled WGS sequence"/>
</dbReference>
<proteinExistence type="predicted"/>
<feature type="chain" id="PRO_5046468184" description="DUF2059 domain-containing protein" evidence="1">
    <location>
        <begin position="21"/>
        <end position="185"/>
    </location>
</feature>
<sequence length="185" mass="19400">MKAARAFAAAALLATGAACAAPASEAGVGALMERLGLDLASVEAANDIAASVPEFAGLDDARRQCVQAPLQKLMVQYGRQIFMHGLGDNGAEHVEQWNAFLQTPIGVRMAEVTRAGMQQGAILGVPPDMTPQEREQVDAFARSEAFASLASGFDQVLPMAPESVELLVAELEQQCGVSVSPEIFS</sequence>
<organism evidence="2 3">
    <name type="scientific">Xanthomonas chitinilytica</name>
    <dbReference type="NCBI Taxonomy" id="2989819"/>
    <lineage>
        <taxon>Bacteria</taxon>
        <taxon>Pseudomonadati</taxon>
        <taxon>Pseudomonadota</taxon>
        <taxon>Gammaproteobacteria</taxon>
        <taxon>Lysobacterales</taxon>
        <taxon>Lysobacteraceae</taxon>
        <taxon>Xanthomonas</taxon>
    </lineage>
</organism>
<name>A0ABT3JW35_9XANT</name>
<comment type="caution">
    <text evidence="2">The sequence shown here is derived from an EMBL/GenBank/DDBJ whole genome shotgun (WGS) entry which is preliminary data.</text>
</comment>
<evidence type="ECO:0000256" key="1">
    <source>
        <dbReference type="SAM" id="SignalP"/>
    </source>
</evidence>
<evidence type="ECO:0008006" key="4">
    <source>
        <dbReference type="Google" id="ProtNLM"/>
    </source>
</evidence>
<feature type="signal peptide" evidence="1">
    <location>
        <begin position="1"/>
        <end position="20"/>
    </location>
</feature>
<dbReference type="RefSeq" id="WP_265127676.1">
    <property type="nucleotide sequence ID" value="NZ_JAPCHY010000007.1"/>
</dbReference>
<dbReference type="EMBL" id="JAPCHY010000007">
    <property type="protein sequence ID" value="MCW4472691.1"/>
    <property type="molecule type" value="Genomic_DNA"/>
</dbReference>
<gene>
    <name evidence="2" type="ORF">OK345_09255</name>
</gene>
<evidence type="ECO:0000313" key="3">
    <source>
        <dbReference type="Proteomes" id="UP001209922"/>
    </source>
</evidence>
<evidence type="ECO:0000313" key="2">
    <source>
        <dbReference type="EMBL" id="MCW4472691.1"/>
    </source>
</evidence>
<dbReference type="PROSITE" id="PS51257">
    <property type="entry name" value="PROKAR_LIPOPROTEIN"/>
    <property type="match status" value="1"/>
</dbReference>
<keyword evidence="1" id="KW-0732">Signal</keyword>